<dbReference type="PANTHER" id="PTHR14145:SF1">
    <property type="entry name" value="26S PROTEASOME NON-ATPASE REGULATORY SUBUNIT 6"/>
    <property type="match status" value="1"/>
</dbReference>
<keyword evidence="2" id="KW-0647">Proteasome</keyword>
<dbReference type="Pfam" id="PF10602">
    <property type="entry name" value="RPN7"/>
    <property type="match status" value="1"/>
</dbReference>
<dbReference type="SUPFAM" id="SSF46785">
    <property type="entry name" value="Winged helix' DNA-binding domain"/>
    <property type="match status" value="1"/>
</dbReference>
<dbReference type="Pfam" id="PF01399">
    <property type="entry name" value="PCI"/>
    <property type="match status" value="1"/>
</dbReference>
<evidence type="ECO:0000313" key="3">
    <source>
        <dbReference type="Proteomes" id="UP001516464"/>
    </source>
</evidence>
<reference evidence="2 3" key="1">
    <citation type="submission" date="2019-01" db="EMBL/GenBank/DDBJ databases">
        <title>Genomes sequencing and comparative genomics of infectious freshwater microsporidia, Cucumispora dikerogammari and Thelohania contejeani.</title>
        <authorList>
            <person name="Cormier A."/>
            <person name="Giraud I."/>
            <person name="Wattier R."/>
            <person name="Teixeira M."/>
            <person name="Grandjean F."/>
            <person name="Rigaud T."/>
            <person name="Cordaux R."/>
        </authorList>
    </citation>
    <scope>NUCLEOTIDE SEQUENCE [LARGE SCALE GENOMIC DNA]</scope>
    <source>
        <strain evidence="2">T1</strain>
        <tissue evidence="2">Spores</tissue>
    </source>
</reference>
<dbReference type="Gene3D" id="1.25.40.570">
    <property type="match status" value="1"/>
</dbReference>
<dbReference type="InterPro" id="IPR000717">
    <property type="entry name" value="PCI_dom"/>
</dbReference>
<feature type="domain" description="PCI" evidence="1">
    <location>
        <begin position="165"/>
        <end position="338"/>
    </location>
</feature>
<dbReference type="InterPro" id="IPR036390">
    <property type="entry name" value="WH_DNA-bd_sf"/>
</dbReference>
<dbReference type="InterPro" id="IPR019585">
    <property type="entry name" value="Rpn7/CSN1"/>
</dbReference>
<organism evidence="2 3">
    <name type="scientific">Astathelohania contejeani</name>
    <dbReference type="NCBI Taxonomy" id="164912"/>
    <lineage>
        <taxon>Eukaryota</taxon>
        <taxon>Fungi</taxon>
        <taxon>Fungi incertae sedis</taxon>
        <taxon>Microsporidia</taxon>
        <taxon>Astathelohaniidae</taxon>
        <taxon>Astathelohania</taxon>
    </lineage>
</organism>
<dbReference type="EMBL" id="SBIQ01000355">
    <property type="protein sequence ID" value="KAF7679655.1"/>
    <property type="molecule type" value="Genomic_DNA"/>
</dbReference>
<name>A0ABQ7HVR3_9MICR</name>
<keyword evidence="3" id="KW-1185">Reference proteome</keyword>
<dbReference type="PANTHER" id="PTHR14145">
    <property type="entry name" value="26S PROTESOME SUBUNIT 6"/>
    <property type="match status" value="1"/>
</dbReference>
<proteinExistence type="predicted"/>
<dbReference type="GO" id="GO:0000502">
    <property type="term" value="C:proteasome complex"/>
    <property type="evidence" value="ECO:0007669"/>
    <property type="project" value="UniProtKB-KW"/>
</dbReference>
<protein>
    <submittedName>
        <fullName evidence="2">26S proteasome regulatory subunit RPN7</fullName>
    </submittedName>
</protein>
<comment type="caution">
    <text evidence="2">The sequence shown here is derived from an EMBL/GenBank/DDBJ whole genome shotgun (WGS) entry which is preliminary data.</text>
</comment>
<dbReference type="InterPro" id="IPR045135">
    <property type="entry name" value="Rpn7_N"/>
</dbReference>
<gene>
    <name evidence="2" type="primary">RPN7</name>
    <name evidence="2" type="ORF">TCON_2543</name>
</gene>
<accession>A0ABQ7HVR3</accession>
<sequence length="359" mass="42400">MEFNFKEPKLEIVKILRNTNILREYLIEHRIPNLQSHLLSTNELTRIHEINTKIVEEIAAKRAEDPENESHLLECDRMLGEHYAATLDIKEMEDIMSDLEHRSTSTSLLMDMQLCRMRVAMIIRNEEMLRRAYNKARELSEKACDWDRRNKFKVYDALYLLTRRRLSESAKLFAETLPTFESSELISYDECVLYAIFTGLISFSREEIRKKIVENSEILEINKGGHGISTRAAYSLSKTFYGCDYQRFLIDLSNFADSIRDEIYLRRLVDFFVKEMKIKAYRQLLDSYKSLSIHELSNVFGISEEFLERDISNYIVDGRIQCVIDRVERIIMVSERNKCDEEELIKKGEELIRLIKSKI</sequence>
<dbReference type="PROSITE" id="PS50250">
    <property type="entry name" value="PCI"/>
    <property type="match status" value="1"/>
</dbReference>
<dbReference type="SMART" id="SM00088">
    <property type="entry name" value="PINT"/>
    <property type="match status" value="1"/>
</dbReference>
<evidence type="ECO:0000313" key="2">
    <source>
        <dbReference type="EMBL" id="KAF7679655.1"/>
    </source>
</evidence>
<evidence type="ECO:0000259" key="1">
    <source>
        <dbReference type="PROSITE" id="PS50250"/>
    </source>
</evidence>
<dbReference type="Proteomes" id="UP001516464">
    <property type="component" value="Unassembled WGS sequence"/>
</dbReference>